<dbReference type="Proteomes" id="UP000001492">
    <property type="component" value="Chromosome 2"/>
</dbReference>
<evidence type="ECO:0000256" key="2">
    <source>
        <dbReference type="RuleBase" id="RU361185"/>
    </source>
</evidence>
<evidence type="ECO:0000259" key="6">
    <source>
        <dbReference type="Pfam" id="PF21365"/>
    </source>
</evidence>
<name>E8RTX6_ASTEC</name>
<dbReference type="InterPro" id="IPR048395">
    <property type="entry name" value="Glyco_hydro_31_C"/>
</dbReference>
<dbReference type="Gene3D" id="2.60.40.1180">
    <property type="entry name" value="Golgi alpha-mannosidase II"/>
    <property type="match status" value="2"/>
</dbReference>
<dbReference type="InterPro" id="IPR000322">
    <property type="entry name" value="Glyco_hydro_31_TIM"/>
</dbReference>
<dbReference type="KEGG" id="aex:Astex_3313"/>
<feature type="domain" description="Glycoside hydrolase family 31 TIM barrel" evidence="4">
    <location>
        <begin position="366"/>
        <end position="676"/>
    </location>
</feature>
<proteinExistence type="inferred from homology"/>
<feature type="region of interest" description="Disordered" evidence="3">
    <location>
        <begin position="856"/>
        <end position="882"/>
    </location>
</feature>
<dbReference type="Pfam" id="PF01055">
    <property type="entry name" value="Glyco_hydro_31_2nd"/>
    <property type="match status" value="1"/>
</dbReference>
<feature type="region of interest" description="Disordered" evidence="3">
    <location>
        <begin position="77"/>
        <end position="96"/>
    </location>
</feature>
<evidence type="ECO:0000256" key="1">
    <source>
        <dbReference type="ARBA" id="ARBA00007806"/>
    </source>
</evidence>
<evidence type="ECO:0000313" key="7">
    <source>
        <dbReference type="EMBL" id="ADU14947.1"/>
    </source>
</evidence>
<dbReference type="EMBL" id="CP002396">
    <property type="protein sequence ID" value="ADU14947.1"/>
    <property type="molecule type" value="Genomic_DNA"/>
</dbReference>
<dbReference type="Gene3D" id="3.20.20.80">
    <property type="entry name" value="Glycosidases"/>
    <property type="match status" value="1"/>
</dbReference>
<feature type="domain" description="Glycosyl hydrolase family 31 C-terminal" evidence="6">
    <location>
        <begin position="684"/>
        <end position="772"/>
    </location>
</feature>
<dbReference type="Pfam" id="PF21365">
    <property type="entry name" value="Glyco_hydro_31_3rd"/>
    <property type="match status" value="1"/>
</dbReference>
<evidence type="ECO:0000313" key="8">
    <source>
        <dbReference type="Proteomes" id="UP000001492"/>
    </source>
</evidence>
<organism evidence="7 8">
    <name type="scientific">Asticcacaulis excentricus (strain ATCC 15261 / DSM 4724 / KCTC 12464 / NCIMB 9791 / VKM B-1370 / CB 48)</name>
    <dbReference type="NCBI Taxonomy" id="573065"/>
    <lineage>
        <taxon>Bacteria</taxon>
        <taxon>Pseudomonadati</taxon>
        <taxon>Pseudomonadota</taxon>
        <taxon>Alphaproteobacteria</taxon>
        <taxon>Caulobacterales</taxon>
        <taxon>Caulobacteraceae</taxon>
        <taxon>Asticcacaulis</taxon>
    </lineage>
</organism>
<dbReference type="PANTHER" id="PTHR43863">
    <property type="entry name" value="HYDROLASE, PUTATIVE (AFU_ORTHOLOGUE AFUA_1G03140)-RELATED"/>
    <property type="match status" value="1"/>
</dbReference>
<dbReference type="PROSITE" id="PS51318">
    <property type="entry name" value="TAT"/>
    <property type="match status" value="1"/>
</dbReference>
<dbReference type="AlphaFoldDB" id="E8RTX6"/>
<dbReference type="InterPro" id="IPR006311">
    <property type="entry name" value="TAT_signal"/>
</dbReference>
<dbReference type="SUPFAM" id="SSF51445">
    <property type="entry name" value="(Trans)glycosidases"/>
    <property type="match status" value="1"/>
</dbReference>
<dbReference type="PANTHER" id="PTHR43863:SF2">
    <property type="entry name" value="MALTASE-GLUCOAMYLASE"/>
    <property type="match status" value="1"/>
</dbReference>
<gene>
    <name evidence="7" type="ordered locus">Astex_3313</name>
</gene>
<dbReference type="Gene3D" id="2.60.40.1760">
    <property type="entry name" value="glycosyl hydrolase (family 31)"/>
    <property type="match status" value="1"/>
</dbReference>
<reference evidence="8" key="1">
    <citation type="submission" date="2010-12" db="EMBL/GenBank/DDBJ databases">
        <title>Complete sequence of chromosome 2 of Asticcacaulis excentricus CB 48.</title>
        <authorList>
            <consortium name="US DOE Joint Genome Institute"/>
            <person name="Lucas S."/>
            <person name="Copeland A."/>
            <person name="Lapidus A."/>
            <person name="Cheng J.-F."/>
            <person name="Bruce D."/>
            <person name="Goodwin L."/>
            <person name="Pitluck S."/>
            <person name="Teshima H."/>
            <person name="Davenport K."/>
            <person name="Detter J.C."/>
            <person name="Han C."/>
            <person name="Tapia R."/>
            <person name="Land M."/>
            <person name="Hauser L."/>
            <person name="Jeffries C."/>
            <person name="Kyrpides N."/>
            <person name="Ivanova N."/>
            <person name="Ovchinnikova G."/>
            <person name="Brun Y.V."/>
            <person name="Woyke T."/>
        </authorList>
    </citation>
    <scope>NUCLEOTIDE SEQUENCE [LARGE SCALE GENOMIC DNA]</scope>
    <source>
        <strain evidence="8">ATCC 15261 / DSM 4724 / KCTC 12464 / NCIMB 9791 / VKM B-1370 / CB 48</strain>
    </source>
</reference>
<accession>E8RTX6</accession>
<keyword evidence="8" id="KW-1185">Reference proteome</keyword>
<evidence type="ECO:0000259" key="5">
    <source>
        <dbReference type="Pfam" id="PF17137"/>
    </source>
</evidence>
<keyword evidence="2 7" id="KW-0378">Hydrolase</keyword>
<sequence>MEKADPSKRLCDRRQLLVGGIAATALSATAGSTLSAPRRQADYMAVTPEGTLSLTALSDRAFHVRFAKASQSLASDPQPLLLPQSHRPVPGQQRSAGRVRLRLPGIRCDIDMNGLLRFFDGQDNLLLSETAQARRLTPAKLGADTVFIARQTFESPADEHLYGTGCFQDGALNLRQLPRRLTQVNTQISLPFLLSSRGYGLLWLNSGKCELNAPSQRVVLQKVDIATQGQVVDVTTGSGNARQERTEAVFEAQIHLSAAGRYAFQLDIGRKMASRHYVEIDGKPYTDLTNLWLPPTTSFLADLTAGPHTLRVKANAEDAPALLYERAQDTTVLSADVADAIEYVVIAGPDSADIFQTYGKLVGATPILPKWAYGYLHCRERFHSSREILETAEDFRRRQLPVDVMVQDWQYWGKHGWNAMRFDEAHYPNPAALINTLHGMDLRLMLSVWSKVDRKAELGQLMADKGFYIPDTDWIDFFNPEAAAFYWQNQSQRLASLGIDAWWQDATEPENDDLVGRQTHAGAGERVRLSYPLQVSRTVYEGQRRDYPDRRVFILTRSAFVGQQRYAAATWSGDIGNDWETLKRQIPAGLNMASAGYPYWTVDAGGFFRPGPSQYTDPAYHERFIRWFQYATFLPLQRVHGYMTDTEFWRYGETVEGVARTYLNLRYRLFPYIYSLAAQAHWAGMPLIRPLVFDFRRDAQALDQRHSYMFGDHLLVAPVIEPGVSAWPVYLPESEGGWFDLWSGAQRAGGSTHRVPAPLTQIPVHVRAGSVLPLGPVAQSTADLTGEALDILVFPGRNGGFELYEDDGLTYDYEGGARSRIALQWDEGNGELHIGARQGRFNGMAEHKRLRLHLLSPDQPPLAPGKGTEVSYSGQPLRVRLR</sequence>
<dbReference type="Pfam" id="PF17137">
    <property type="entry name" value="DUF5110"/>
    <property type="match status" value="1"/>
</dbReference>
<dbReference type="eggNOG" id="COG1501">
    <property type="taxonomic scope" value="Bacteria"/>
</dbReference>
<dbReference type="InterPro" id="IPR013780">
    <property type="entry name" value="Glyco_hydro_b"/>
</dbReference>
<dbReference type="InterPro" id="IPR051816">
    <property type="entry name" value="Glycosyl_Hydrolase_31"/>
</dbReference>
<dbReference type="SUPFAM" id="SSF74650">
    <property type="entry name" value="Galactose mutarotase-like"/>
    <property type="match status" value="1"/>
</dbReference>
<dbReference type="STRING" id="573065.Astex_3313"/>
<dbReference type="CDD" id="cd06591">
    <property type="entry name" value="GH31_xylosidase_XylS"/>
    <property type="match status" value="1"/>
</dbReference>
<protein>
    <submittedName>
        <fullName evidence="7">Glycoside hydrolase family 31</fullName>
    </submittedName>
</protein>
<comment type="similarity">
    <text evidence="1 2">Belongs to the glycosyl hydrolase 31 family.</text>
</comment>
<dbReference type="SUPFAM" id="SSF51011">
    <property type="entry name" value="Glycosyl hydrolase domain"/>
    <property type="match status" value="1"/>
</dbReference>
<dbReference type="GO" id="GO:0005975">
    <property type="term" value="P:carbohydrate metabolic process"/>
    <property type="evidence" value="ECO:0007669"/>
    <property type="project" value="InterPro"/>
</dbReference>
<dbReference type="GO" id="GO:0004553">
    <property type="term" value="F:hydrolase activity, hydrolyzing O-glycosyl compounds"/>
    <property type="evidence" value="ECO:0007669"/>
    <property type="project" value="InterPro"/>
</dbReference>
<dbReference type="GO" id="GO:0030246">
    <property type="term" value="F:carbohydrate binding"/>
    <property type="evidence" value="ECO:0007669"/>
    <property type="project" value="InterPro"/>
</dbReference>
<dbReference type="InterPro" id="IPR033403">
    <property type="entry name" value="DUF5110"/>
</dbReference>
<evidence type="ECO:0000259" key="4">
    <source>
        <dbReference type="Pfam" id="PF01055"/>
    </source>
</evidence>
<dbReference type="HOGENOM" id="CLU_000631_7_3_5"/>
<keyword evidence="2" id="KW-0326">Glycosidase</keyword>
<dbReference type="OrthoDB" id="176168at2"/>
<dbReference type="InterPro" id="IPR011013">
    <property type="entry name" value="Gal_mutarotase_sf_dom"/>
</dbReference>
<evidence type="ECO:0000256" key="3">
    <source>
        <dbReference type="SAM" id="MobiDB-lite"/>
    </source>
</evidence>
<dbReference type="CDD" id="cd14752">
    <property type="entry name" value="GH31_N"/>
    <property type="match status" value="1"/>
</dbReference>
<dbReference type="InterPro" id="IPR017853">
    <property type="entry name" value="GH"/>
</dbReference>
<feature type="domain" description="DUF5110" evidence="5">
    <location>
        <begin position="789"/>
        <end position="855"/>
    </location>
</feature>